<dbReference type="PANTHER" id="PTHR30290">
    <property type="entry name" value="PERIPLASMIC BINDING COMPONENT OF ABC TRANSPORTER"/>
    <property type="match status" value="1"/>
</dbReference>
<accession>I2N3C4</accession>
<feature type="compositionally biased region" description="Gly residues" evidence="4">
    <location>
        <begin position="366"/>
        <end position="378"/>
    </location>
</feature>
<name>I2N3C4_STRT9</name>
<evidence type="ECO:0000313" key="6">
    <source>
        <dbReference type="EMBL" id="QKM68352.1"/>
    </source>
</evidence>
<dbReference type="RefSeq" id="WP_006347608.1">
    <property type="nucleotide sequence ID" value="NZ_CP029159.1"/>
</dbReference>
<dbReference type="InterPro" id="IPR030678">
    <property type="entry name" value="Peptide/Ni-bd"/>
</dbReference>
<dbReference type="SUPFAM" id="SSF53850">
    <property type="entry name" value="Periplasmic binding protein-like II"/>
    <property type="match status" value="1"/>
</dbReference>
<evidence type="ECO:0000256" key="3">
    <source>
        <dbReference type="ARBA" id="ARBA00022729"/>
    </source>
</evidence>
<dbReference type="GO" id="GO:0043190">
    <property type="term" value="C:ATP-binding cassette (ABC) transporter complex"/>
    <property type="evidence" value="ECO:0007669"/>
    <property type="project" value="InterPro"/>
</dbReference>
<dbReference type="Pfam" id="PF00496">
    <property type="entry name" value="SBP_bac_5"/>
    <property type="match status" value="1"/>
</dbReference>
<dbReference type="AlphaFoldDB" id="I2N3C4"/>
<evidence type="ECO:0000256" key="2">
    <source>
        <dbReference type="ARBA" id="ARBA00022448"/>
    </source>
</evidence>
<reference evidence="6 7" key="1">
    <citation type="journal article" date="2012" name="J. Bacteriol.">
        <title>Draft genome of Streptomyces tsukubaensis NRRL 18488, the producer of the clinically important immunosuppressant tacrolimus (FK506).</title>
        <authorList>
            <person name="Barreiro C."/>
            <person name="Prieto C."/>
            <person name="Sola-Landa A."/>
            <person name="Solera E."/>
            <person name="Martinez-Castro M."/>
            <person name="Perez-Redondo R."/>
            <person name="Garcia-Estrada C."/>
            <person name="Aparicio J.F."/>
            <person name="Fernandez-Martinez L.T."/>
            <person name="Santos-Aberturas J."/>
            <person name="Salehi-Najafabadi Z."/>
            <person name="Rodriguez-Garcia A."/>
            <person name="Tauch A."/>
            <person name="Martin J.F."/>
        </authorList>
    </citation>
    <scope>NUCLEOTIDE SEQUENCE [LARGE SCALE GENOMIC DNA]</scope>
    <source>
        <strain evidence="7">DSM 42081 / NBRC 108919 / NRRL 18488 / 9993</strain>
    </source>
</reference>
<keyword evidence="7" id="KW-1185">Reference proteome</keyword>
<dbReference type="GO" id="GO:0015833">
    <property type="term" value="P:peptide transport"/>
    <property type="evidence" value="ECO:0007669"/>
    <property type="project" value="TreeGrafter"/>
</dbReference>
<gene>
    <name evidence="6" type="ORF">STSU_015365</name>
</gene>
<evidence type="ECO:0000256" key="4">
    <source>
        <dbReference type="SAM" id="MobiDB-lite"/>
    </source>
</evidence>
<dbReference type="GO" id="GO:0042597">
    <property type="term" value="C:periplasmic space"/>
    <property type="evidence" value="ECO:0007669"/>
    <property type="project" value="UniProtKB-ARBA"/>
</dbReference>
<dbReference type="PANTHER" id="PTHR30290:SF9">
    <property type="entry name" value="OLIGOPEPTIDE-BINDING PROTEIN APPA"/>
    <property type="match status" value="1"/>
</dbReference>
<dbReference type="InterPro" id="IPR039424">
    <property type="entry name" value="SBP_5"/>
</dbReference>
<feature type="domain" description="Solute-binding protein family 5" evidence="5">
    <location>
        <begin position="98"/>
        <end position="476"/>
    </location>
</feature>
<keyword evidence="2" id="KW-0813">Transport</keyword>
<dbReference type="Gene3D" id="3.40.190.10">
    <property type="entry name" value="Periplasmic binding protein-like II"/>
    <property type="match status" value="1"/>
</dbReference>
<dbReference type="CDD" id="cd08495">
    <property type="entry name" value="PBP2_NikA_DppA_OppA_like_8"/>
    <property type="match status" value="1"/>
</dbReference>
<comment type="similarity">
    <text evidence="1">Belongs to the bacterial solute-binding protein 5 family.</text>
</comment>
<organism evidence="6 7">
    <name type="scientific">Streptomyces tsukubensis (strain DSM 42081 / NBRC 108919 / NRRL 18488 / 9993)</name>
    <dbReference type="NCBI Taxonomy" id="1114943"/>
    <lineage>
        <taxon>Bacteria</taxon>
        <taxon>Bacillati</taxon>
        <taxon>Actinomycetota</taxon>
        <taxon>Actinomycetes</taxon>
        <taxon>Kitasatosporales</taxon>
        <taxon>Streptomycetaceae</taxon>
        <taxon>Streptomyces</taxon>
    </lineage>
</organism>
<protein>
    <submittedName>
        <fullName evidence="6">ABC transporter substrate-binding protein</fullName>
    </submittedName>
</protein>
<dbReference type="Proteomes" id="UP000005940">
    <property type="component" value="Chromosome"/>
</dbReference>
<dbReference type="Gene3D" id="3.90.76.10">
    <property type="entry name" value="Dipeptide-binding Protein, Domain 1"/>
    <property type="match status" value="1"/>
</dbReference>
<sequence>MRFSRPTGPPGPAGAGVRRALAPLVATAVLLTGALAGCASPPSFGRDRDTLVVGAEGEIPVLDPQRLSGTVGLRVVDALFDPLIREDLATRTDRAPALRPALATSWKVSPDALTYTLALRENVTFTDGTPFDAESVKLNFDRISVKESPVYDATAAGNMKFLTRWIDRVEVRGPHTVALRLTKPYTGLPRVLTDRRMSLISPAVLRAHAPDDVGLHPVGTGPFRQHRADHGKRVELKRNTAYWGGVPRTPSIIVESVSDPTTLAIAAQTGEVDAILSAGAQQVRQLAGQDTMTVQYPEPANQYFLRLNTRTAPTDNALFRRALNHAVDREAIATLTADQVVPSHGPLPLGNEAYRQAPANTADTTGTGGNSGKTGTGGYAHDPALAKRLIAESGVRTPVTLRLLAPDSGPGFSQATEIMSLIQQDLKKVGVRLDVQYMEFASLVAEEGGGYKNGVHGSFNGWTTGADSGDFLERMFSGELHPPNGVNRGWYRNPAVDTLLDRARAEPAEETRMELYRRAADTITGDAPWVFLYQDRLPRLLSLKVEGVTAAPSVYIDYTTIRRG</sequence>
<dbReference type="EMBL" id="CP029159">
    <property type="protein sequence ID" value="QKM68352.1"/>
    <property type="molecule type" value="Genomic_DNA"/>
</dbReference>
<evidence type="ECO:0000259" key="5">
    <source>
        <dbReference type="Pfam" id="PF00496"/>
    </source>
</evidence>
<evidence type="ECO:0000256" key="1">
    <source>
        <dbReference type="ARBA" id="ARBA00005695"/>
    </source>
</evidence>
<dbReference type="PIRSF" id="PIRSF002741">
    <property type="entry name" value="MppA"/>
    <property type="match status" value="1"/>
</dbReference>
<keyword evidence="3" id="KW-0732">Signal</keyword>
<dbReference type="InterPro" id="IPR000914">
    <property type="entry name" value="SBP_5_dom"/>
</dbReference>
<evidence type="ECO:0000313" key="7">
    <source>
        <dbReference type="Proteomes" id="UP000005940"/>
    </source>
</evidence>
<dbReference type="GO" id="GO:1904680">
    <property type="term" value="F:peptide transmembrane transporter activity"/>
    <property type="evidence" value="ECO:0007669"/>
    <property type="project" value="TreeGrafter"/>
</dbReference>
<dbReference type="Gene3D" id="3.10.105.10">
    <property type="entry name" value="Dipeptide-binding Protein, Domain 3"/>
    <property type="match status" value="1"/>
</dbReference>
<feature type="region of interest" description="Disordered" evidence="4">
    <location>
        <begin position="359"/>
        <end position="379"/>
    </location>
</feature>
<proteinExistence type="inferred from homology"/>